<dbReference type="OrthoDB" id="120743at2"/>
<sequence>MAKGEYLGEFEQLILLAVLRLEREAYGMEVRREIEARTGRDASIGAVYATLDRLETKGLVRSQELAPEGEKGRPRRLYRVTSAGARSLERTQEALTSMWEGVKVRGI</sequence>
<dbReference type="PANTHER" id="PTHR43252">
    <property type="entry name" value="TRANSCRIPTIONAL REGULATOR YQJI"/>
    <property type="match status" value="1"/>
</dbReference>
<dbReference type="EMBL" id="CP000473">
    <property type="protein sequence ID" value="ABJ85680.1"/>
    <property type="molecule type" value="Genomic_DNA"/>
</dbReference>
<dbReference type="InParanoid" id="Q01XD5"/>
<dbReference type="STRING" id="234267.Acid_4721"/>
<name>Q01XD5_SOLUE</name>
<evidence type="ECO:0000259" key="1">
    <source>
        <dbReference type="Pfam" id="PF03551"/>
    </source>
</evidence>
<feature type="domain" description="Transcription regulator PadR N-terminal" evidence="1">
    <location>
        <begin position="15"/>
        <end position="89"/>
    </location>
</feature>
<accession>Q01XD5</accession>
<dbReference type="HOGENOM" id="CLU_063440_12_0_0"/>
<dbReference type="KEGG" id="sus:Acid_4721"/>
<dbReference type="SUPFAM" id="SSF46785">
    <property type="entry name" value="Winged helix' DNA-binding domain"/>
    <property type="match status" value="1"/>
</dbReference>
<dbReference type="InterPro" id="IPR036388">
    <property type="entry name" value="WH-like_DNA-bd_sf"/>
</dbReference>
<dbReference type="AlphaFoldDB" id="Q01XD5"/>
<reference evidence="2" key="1">
    <citation type="submission" date="2006-10" db="EMBL/GenBank/DDBJ databases">
        <title>Complete sequence of Solibacter usitatus Ellin6076.</title>
        <authorList>
            <consortium name="US DOE Joint Genome Institute"/>
            <person name="Copeland A."/>
            <person name="Lucas S."/>
            <person name="Lapidus A."/>
            <person name="Barry K."/>
            <person name="Detter J.C."/>
            <person name="Glavina del Rio T."/>
            <person name="Hammon N."/>
            <person name="Israni S."/>
            <person name="Dalin E."/>
            <person name="Tice H."/>
            <person name="Pitluck S."/>
            <person name="Thompson L.S."/>
            <person name="Brettin T."/>
            <person name="Bruce D."/>
            <person name="Han C."/>
            <person name="Tapia R."/>
            <person name="Gilna P."/>
            <person name="Schmutz J."/>
            <person name="Larimer F."/>
            <person name="Land M."/>
            <person name="Hauser L."/>
            <person name="Kyrpides N."/>
            <person name="Mikhailova N."/>
            <person name="Janssen P.H."/>
            <person name="Kuske C.R."/>
            <person name="Richardson P."/>
        </authorList>
    </citation>
    <scope>NUCLEOTIDE SEQUENCE</scope>
    <source>
        <strain evidence="2">Ellin6076</strain>
    </source>
</reference>
<dbReference type="InterPro" id="IPR036390">
    <property type="entry name" value="WH_DNA-bd_sf"/>
</dbReference>
<organism evidence="2">
    <name type="scientific">Solibacter usitatus (strain Ellin6076)</name>
    <dbReference type="NCBI Taxonomy" id="234267"/>
    <lineage>
        <taxon>Bacteria</taxon>
        <taxon>Pseudomonadati</taxon>
        <taxon>Acidobacteriota</taxon>
        <taxon>Terriglobia</taxon>
        <taxon>Bryobacterales</taxon>
        <taxon>Solibacteraceae</taxon>
        <taxon>Candidatus Solibacter</taxon>
    </lineage>
</organism>
<proteinExistence type="predicted"/>
<protein>
    <submittedName>
        <fullName evidence="2">Transcriptional regulator, PadR family</fullName>
    </submittedName>
</protein>
<dbReference type="eggNOG" id="COG1695">
    <property type="taxonomic scope" value="Bacteria"/>
</dbReference>
<gene>
    <name evidence="2" type="ordered locus">Acid_4721</name>
</gene>
<dbReference type="Gene3D" id="1.10.10.10">
    <property type="entry name" value="Winged helix-like DNA-binding domain superfamily/Winged helix DNA-binding domain"/>
    <property type="match status" value="1"/>
</dbReference>
<dbReference type="PANTHER" id="PTHR43252:SF7">
    <property type="entry name" value="TRANSCRIPTIONAL REGULATOR YQJI"/>
    <property type="match status" value="1"/>
</dbReference>
<dbReference type="Pfam" id="PF03551">
    <property type="entry name" value="PadR"/>
    <property type="match status" value="1"/>
</dbReference>
<dbReference type="InterPro" id="IPR005149">
    <property type="entry name" value="Tscrpt_reg_PadR_N"/>
</dbReference>
<evidence type="ECO:0000313" key="2">
    <source>
        <dbReference type="EMBL" id="ABJ85680.1"/>
    </source>
</evidence>